<organism evidence="6">
    <name type="scientific">Graphocephala atropunctata</name>
    <dbReference type="NCBI Taxonomy" id="36148"/>
    <lineage>
        <taxon>Eukaryota</taxon>
        <taxon>Metazoa</taxon>
        <taxon>Ecdysozoa</taxon>
        <taxon>Arthropoda</taxon>
        <taxon>Hexapoda</taxon>
        <taxon>Insecta</taxon>
        <taxon>Pterygota</taxon>
        <taxon>Neoptera</taxon>
        <taxon>Paraneoptera</taxon>
        <taxon>Hemiptera</taxon>
        <taxon>Auchenorrhyncha</taxon>
        <taxon>Membracoidea</taxon>
        <taxon>Cicadellidae</taxon>
        <taxon>Cicadellinae</taxon>
        <taxon>Cicadellini</taxon>
        <taxon>Graphocephala</taxon>
    </lineage>
</organism>
<dbReference type="SMART" id="SM00327">
    <property type="entry name" value="VWA"/>
    <property type="match status" value="1"/>
</dbReference>
<feature type="domain" description="VWFA" evidence="4">
    <location>
        <begin position="279"/>
        <end position="495"/>
    </location>
</feature>
<proteinExistence type="predicted"/>
<dbReference type="Gene3D" id="3.40.50.410">
    <property type="entry name" value="von Willebrand factor, type A domain"/>
    <property type="match status" value="1"/>
</dbReference>
<keyword evidence="2" id="KW-1015">Disulfide bond</keyword>
<dbReference type="SUPFAM" id="SSF53300">
    <property type="entry name" value="vWA-like"/>
    <property type="match status" value="1"/>
</dbReference>
<name>A0A1B6LGR3_9HEMI</name>
<evidence type="ECO:0000256" key="2">
    <source>
        <dbReference type="ARBA" id="ARBA00023157"/>
    </source>
</evidence>
<evidence type="ECO:0008006" key="7">
    <source>
        <dbReference type="Google" id="ProtNLM"/>
    </source>
</evidence>
<gene>
    <name evidence="6" type="ORF">g.48931</name>
</gene>
<evidence type="ECO:0000256" key="1">
    <source>
        <dbReference type="ARBA" id="ARBA00022729"/>
    </source>
</evidence>
<dbReference type="GO" id="GO:0032991">
    <property type="term" value="C:protein-containing complex"/>
    <property type="evidence" value="ECO:0007669"/>
    <property type="project" value="UniProtKB-ARBA"/>
</dbReference>
<dbReference type="SMART" id="SM00609">
    <property type="entry name" value="VIT"/>
    <property type="match status" value="1"/>
</dbReference>
<feature type="domain" description="VIT" evidence="5">
    <location>
        <begin position="25"/>
        <end position="150"/>
    </location>
</feature>
<reference evidence="6" key="1">
    <citation type="submission" date="2015-11" db="EMBL/GenBank/DDBJ databases">
        <title>De novo transcriptome assembly of four potential Pierce s Disease insect vectors from Arizona vineyards.</title>
        <authorList>
            <person name="Tassone E.E."/>
        </authorList>
    </citation>
    <scope>NUCLEOTIDE SEQUENCE</scope>
</reference>
<dbReference type="InterPro" id="IPR036465">
    <property type="entry name" value="vWFA_dom_sf"/>
</dbReference>
<feature type="chain" id="PRO_5008587419" description="VWFA domain-containing protein" evidence="3">
    <location>
        <begin position="38"/>
        <end position="743"/>
    </location>
</feature>
<evidence type="ECO:0000259" key="5">
    <source>
        <dbReference type="PROSITE" id="PS51468"/>
    </source>
</evidence>
<dbReference type="PANTHER" id="PTHR10338">
    <property type="entry name" value="INTER-ALPHA-TRYPSIN INHIBITOR HEAVY CHAIN FAMILY MEMBER"/>
    <property type="match status" value="1"/>
</dbReference>
<feature type="non-terminal residue" evidence="6">
    <location>
        <position position="1"/>
    </location>
</feature>
<evidence type="ECO:0000256" key="3">
    <source>
        <dbReference type="SAM" id="SignalP"/>
    </source>
</evidence>
<dbReference type="InterPro" id="IPR002035">
    <property type="entry name" value="VWF_A"/>
</dbReference>
<evidence type="ECO:0000259" key="4">
    <source>
        <dbReference type="PROSITE" id="PS50234"/>
    </source>
</evidence>
<evidence type="ECO:0000313" key="6">
    <source>
        <dbReference type="EMBL" id="JAT22903.1"/>
    </source>
</evidence>
<protein>
    <recommendedName>
        <fullName evidence="7">VWFA domain-containing protein</fullName>
    </recommendedName>
</protein>
<dbReference type="EMBL" id="GEBQ01017074">
    <property type="protein sequence ID" value="JAT22903.1"/>
    <property type="molecule type" value="Transcribed_RNA"/>
</dbReference>
<dbReference type="AlphaFoldDB" id="A0A1B6LGR3"/>
<dbReference type="SMART" id="SM00680">
    <property type="entry name" value="CLIP"/>
    <property type="match status" value="1"/>
</dbReference>
<feature type="signal peptide" evidence="3">
    <location>
        <begin position="1"/>
        <end position="37"/>
    </location>
</feature>
<dbReference type="InterPro" id="IPR022700">
    <property type="entry name" value="CLIP"/>
</dbReference>
<dbReference type="Pfam" id="PF08487">
    <property type="entry name" value="VIT"/>
    <property type="match status" value="1"/>
</dbReference>
<sequence>PPHTAVLTTGHLTVAGSMWWTLTVACLLLAGAWSVHADPQVKSLHITTDIKNRYATTHVTCRVINYAYKAAETPFTVTFPDTAFISAFSIEYDNGTEIKAEIKDNEDVKSIDKELGVDVITAFFRDTNQFSIVYQMDAREVVTFKLTYEELLVRRLGAYTNIVHINPQQIVNNLKVTVNIEEPMIIKNLEVLQLNGSEKTWTKSNLAKIDDEDGPKIMRIIWAPGVYTQGEINPNGVQGQLAVKYDLDRLEFAETFVVDEGHFFTNYLDVDAVYSHKKHIIFVLDYSNSMEGQQLDRLKQAIDDILSKLRTKDYFSIVTTQSFAEAWSPTALYRAGPDGQDNTDRERMHQSEHTLTQTLSPQFLVAALSDNVELALKYLQDTKLGGSFLIGGLKAGLDLAGIGANHWQEESNPPVPTIIFVSGGVPTTGEVNETAILDQVAALNPKQVPIYSLAYGYYADYDFLQKLSLSNFGSARKIYDDDDASAQILNYYNFIDSPIATNVSINYLPTKVSNRDLTRLEFPVYYRGSEIVIAGKLIKENYTDNYDETIGKLTATLAHTNSTQKYPILSGAVHQGNFAEKTFAYLKIREYLDELATLPDSFHKGMTEVRVVTLAEKYSFVTPLTSLLLSFPNGRKYFIQTTSLKQAPPLDKTELKKIVWLQKLLTDDTAAQVSVALQDRNYNVALTPSDETFGKCVANHMAGECRHFQKCVLAIFRYNVSDFLPYKCDITGNYLGVCCPVDV</sequence>
<accession>A0A1B6LGR3</accession>
<dbReference type="PANTHER" id="PTHR10338:SF108">
    <property type="entry name" value="INTER-ALPHA-TRYPSIN INHIBITOR HEAVY CHAIN H4-LIKE PROTEIN"/>
    <property type="match status" value="1"/>
</dbReference>
<keyword evidence="1 3" id="KW-0732">Signal</keyword>
<dbReference type="PROSITE" id="PS51468">
    <property type="entry name" value="VIT"/>
    <property type="match status" value="1"/>
</dbReference>
<dbReference type="InterPro" id="IPR050934">
    <property type="entry name" value="ITIH"/>
</dbReference>
<dbReference type="PROSITE" id="PS50234">
    <property type="entry name" value="VWFA"/>
    <property type="match status" value="1"/>
</dbReference>
<dbReference type="InterPro" id="IPR013694">
    <property type="entry name" value="VIT"/>
</dbReference>